<protein>
    <submittedName>
        <fullName evidence="1">Uncharacterized protein</fullName>
    </submittedName>
</protein>
<organism evidence="1 2">
    <name type="scientific">Sphingobacterium thermophilum</name>
    <dbReference type="NCBI Taxonomy" id="768534"/>
    <lineage>
        <taxon>Bacteria</taxon>
        <taxon>Pseudomonadati</taxon>
        <taxon>Bacteroidota</taxon>
        <taxon>Sphingobacteriia</taxon>
        <taxon>Sphingobacteriales</taxon>
        <taxon>Sphingobacteriaceae</taxon>
        <taxon>Sphingobacterium</taxon>
    </lineage>
</organism>
<reference evidence="2" key="1">
    <citation type="journal article" date="2019" name="Int. J. Syst. Evol. Microbiol.">
        <title>The Global Catalogue of Microorganisms (GCM) 10K type strain sequencing project: providing services to taxonomists for standard genome sequencing and annotation.</title>
        <authorList>
            <consortium name="The Broad Institute Genomics Platform"/>
            <consortium name="The Broad Institute Genome Sequencing Center for Infectious Disease"/>
            <person name="Wu L."/>
            <person name="Ma J."/>
        </authorList>
    </citation>
    <scope>NUCLEOTIDE SEQUENCE [LARGE SCALE GENOMIC DNA]</scope>
    <source>
        <strain evidence="2">JCM 17858</strain>
    </source>
</reference>
<evidence type="ECO:0000313" key="2">
    <source>
        <dbReference type="Proteomes" id="UP001500394"/>
    </source>
</evidence>
<dbReference type="EMBL" id="BAABGR010000002">
    <property type="protein sequence ID" value="GAA4510026.1"/>
    <property type="molecule type" value="Genomic_DNA"/>
</dbReference>
<keyword evidence="2" id="KW-1185">Reference proteome</keyword>
<sequence length="91" mass="10977">MITPQHKETIESINREYLTSVIEVEKSDRSRWWKMKKLCSLNKERERELRKLLGGKTYGEYRDIEKEVRLTQKDENKSVDFLKNNLFIGNN</sequence>
<gene>
    <name evidence="1" type="ORF">GCM10023173_00880</name>
</gene>
<proteinExistence type="predicted"/>
<comment type="caution">
    <text evidence="1">The sequence shown here is derived from an EMBL/GenBank/DDBJ whole genome shotgun (WGS) entry which is preliminary data.</text>
</comment>
<accession>A0ABP8QT13</accession>
<dbReference type="Proteomes" id="UP001500394">
    <property type="component" value="Unassembled WGS sequence"/>
</dbReference>
<evidence type="ECO:0000313" key="1">
    <source>
        <dbReference type="EMBL" id="GAA4510026.1"/>
    </source>
</evidence>
<name>A0ABP8QT13_9SPHI</name>